<gene>
    <name evidence="2" type="ORF">HLY00_4026</name>
</gene>
<organism evidence="2 3">
    <name type="scientific">Mycolicibacterium hippocampi</name>
    <dbReference type="NCBI Taxonomy" id="659824"/>
    <lineage>
        <taxon>Bacteria</taxon>
        <taxon>Bacillati</taxon>
        <taxon>Actinomycetota</taxon>
        <taxon>Actinomycetes</taxon>
        <taxon>Mycobacteriales</taxon>
        <taxon>Mycobacteriaceae</taxon>
        <taxon>Mycolicibacterium</taxon>
    </lineage>
</organism>
<reference evidence="2 3" key="1">
    <citation type="submission" date="2020-05" db="EMBL/GenBank/DDBJ databases">
        <title>Draft genome sequence of Mycobacterium hippocampi DL, isolated from European seabass, Dicentrarchus labrax, reared in fish farms.</title>
        <authorList>
            <person name="Stathopoulou P."/>
            <person name="Asimakis E."/>
            <person name="Tzokas K."/>
            <person name="Batargias C."/>
            <person name="Tsiamis G."/>
        </authorList>
    </citation>
    <scope>NUCLEOTIDE SEQUENCE [LARGE SCALE GENOMIC DNA]</scope>
    <source>
        <strain evidence="2 3">DL</strain>
    </source>
</reference>
<accession>A0A850Q1Y6</accession>
<dbReference type="AlphaFoldDB" id="A0A850Q1Y6"/>
<dbReference type="EMBL" id="JABFYL010000049">
    <property type="protein sequence ID" value="NVN53676.1"/>
    <property type="molecule type" value="Genomic_DNA"/>
</dbReference>
<feature type="region of interest" description="Disordered" evidence="1">
    <location>
        <begin position="1"/>
        <end position="27"/>
    </location>
</feature>
<evidence type="ECO:0000313" key="3">
    <source>
        <dbReference type="Proteomes" id="UP000570517"/>
    </source>
</evidence>
<comment type="caution">
    <text evidence="2">The sequence shown here is derived from an EMBL/GenBank/DDBJ whole genome shotgun (WGS) entry which is preliminary data.</text>
</comment>
<evidence type="ECO:0000256" key="1">
    <source>
        <dbReference type="SAM" id="MobiDB-lite"/>
    </source>
</evidence>
<proteinExistence type="predicted"/>
<sequence length="55" mass="6121">MLVNEFADDPFDVATDPPGGAQRRRSFQTAPARIEIEHMTIKRSRCSAADHRGHG</sequence>
<keyword evidence="3" id="KW-1185">Reference proteome</keyword>
<name>A0A850Q1Y6_9MYCO</name>
<protein>
    <submittedName>
        <fullName evidence="2">Uncharacterized protein</fullName>
    </submittedName>
</protein>
<dbReference type="Proteomes" id="UP000570517">
    <property type="component" value="Unassembled WGS sequence"/>
</dbReference>
<evidence type="ECO:0000313" key="2">
    <source>
        <dbReference type="EMBL" id="NVN53676.1"/>
    </source>
</evidence>
<feature type="compositionally biased region" description="Acidic residues" evidence="1">
    <location>
        <begin position="1"/>
        <end position="11"/>
    </location>
</feature>